<evidence type="ECO:0008006" key="5">
    <source>
        <dbReference type="Google" id="ProtNLM"/>
    </source>
</evidence>
<evidence type="ECO:0000256" key="2">
    <source>
        <dbReference type="ARBA" id="ARBA00022801"/>
    </source>
</evidence>
<feature type="non-terminal residue" evidence="3">
    <location>
        <position position="101"/>
    </location>
</feature>
<comment type="similarity">
    <text evidence="1">Belongs to the AB hydrolase superfamily.</text>
</comment>
<dbReference type="AlphaFoldDB" id="A0A8K0NJZ0"/>
<name>A0A8K0NJZ0_9HYPO</name>
<dbReference type="OrthoDB" id="8119704at2759"/>
<gene>
    <name evidence="3" type="ORF">E4U42_001752</name>
</gene>
<evidence type="ECO:0000313" key="4">
    <source>
        <dbReference type="Proteomes" id="UP000811619"/>
    </source>
</evidence>
<dbReference type="GO" id="GO:0005739">
    <property type="term" value="C:mitochondrion"/>
    <property type="evidence" value="ECO:0007669"/>
    <property type="project" value="TreeGrafter"/>
</dbReference>
<dbReference type="PANTHER" id="PTHR46118:SF4">
    <property type="entry name" value="PROTEIN ABHD11"/>
    <property type="match status" value="1"/>
</dbReference>
<sequence length="101" mass="11671">SLAIRQFLLANLYKPPSGNARKFRIPLDTLEKSLHSLGDFPFKQPQNRRFEKPALFVRGTKSHYIADDVIPTIGEFFPCFRLVDINAGHWLISEKPEAFRE</sequence>
<keyword evidence="4" id="KW-1185">Reference proteome</keyword>
<evidence type="ECO:0000313" key="3">
    <source>
        <dbReference type="EMBL" id="KAG5927814.1"/>
    </source>
</evidence>
<dbReference type="PANTHER" id="PTHR46118">
    <property type="entry name" value="PROTEIN ABHD11"/>
    <property type="match status" value="1"/>
</dbReference>
<feature type="non-terminal residue" evidence="3">
    <location>
        <position position="1"/>
    </location>
</feature>
<protein>
    <recommendedName>
        <fullName evidence="5">Alpha/beta hydrolase</fullName>
    </recommendedName>
</protein>
<evidence type="ECO:0000256" key="1">
    <source>
        <dbReference type="ARBA" id="ARBA00008645"/>
    </source>
</evidence>
<dbReference type="GO" id="GO:0052689">
    <property type="term" value="F:carboxylic ester hydrolase activity"/>
    <property type="evidence" value="ECO:0007669"/>
    <property type="project" value="TreeGrafter"/>
</dbReference>
<accession>A0A8K0NJZ0</accession>
<organism evidence="3 4">
    <name type="scientific">Claviceps africana</name>
    <dbReference type="NCBI Taxonomy" id="83212"/>
    <lineage>
        <taxon>Eukaryota</taxon>
        <taxon>Fungi</taxon>
        <taxon>Dikarya</taxon>
        <taxon>Ascomycota</taxon>
        <taxon>Pezizomycotina</taxon>
        <taxon>Sordariomycetes</taxon>
        <taxon>Hypocreomycetidae</taxon>
        <taxon>Hypocreales</taxon>
        <taxon>Clavicipitaceae</taxon>
        <taxon>Claviceps</taxon>
    </lineage>
</organism>
<dbReference type="SUPFAM" id="SSF53474">
    <property type="entry name" value="alpha/beta-Hydrolases"/>
    <property type="match status" value="1"/>
</dbReference>
<dbReference type="Gene3D" id="3.40.50.1820">
    <property type="entry name" value="alpha/beta hydrolase"/>
    <property type="match status" value="1"/>
</dbReference>
<dbReference type="EMBL" id="SRPY01000155">
    <property type="protein sequence ID" value="KAG5927814.1"/>
    <property type="molecule type" value="Genomic_DNA"/>
</dbReference>
<reference evidence="3" key="1">
    <citation type="journal article" date="2020" name="bioRxiv">
        <title>Whole genome comparisons of ergot fungi reveals the divergence and evolution of species within the genus Claviceps are the result of varying mechanisms driving genome evolution and host range expansion.</title>
        <authorList>
            <person name="Wyka S.A."/>
            <person name="Mondo S.J."/>
            <person name="Liu M."/>
            <person name="Dettman J."/>
            <person name="Nalam V."/>
            <person name="Broders K.D."/>
        </authorList>
    </citation>
    <scope>NUCLEOTIDE SEQUENCE</scope>
    <source>
        <strain evidence="3">CCC 489</strain>
    </source>
</reference>
<keyword evidence="2" id="KW-0378">Hydrolase</keyword>
<dbReference type="InterPro" id="IPR029058">
    <property type="entry name" value="AB_hydrolase_fold"/>
</dbReference>
<dbReference type="Proteomes" id="UP000811619">
    <property type="component" value="Unassembled WGS sequence"/>
</dbReference>
<comment type="caution">
    <text evidence="3">The sequence shown here is derived from an EMBL/GenBank/DDBJ whole genome shotgun (WGS) entry which is preliminary data.</text>
</comment>
<proteinExistence type="inferred from homology"/>